<comment type="caution">
    <text evidence="1">The sequence shown here is derived from an EMBL/GenBank/DDBJ whole genome shotgun (WGS) entry which is preliminary data.</text>
</comment>
<organism evidence="1 2">
    <name type="scientific">Ehrlichia cf. muris str. EmCRT</name>
    <dbReference type="NCBI Taxonomy" id="1359167"/>
    <lineage>
        <taxon>Bacteria</taxon>
        <taxon>Pseudomonadati</taxon>
        <taxon>Pseudomonadota</taxon>
        <taxon>Alphaproteobacteria</taxon>
        <taxon>Rickettsiales</taxon>
        <taxon>Anaplasmataceae</taxon>
        <taxon>Ehrlichia</taxon>
    </lineage>
</organism>
<dbReference type="AlphaFoldDB" id="A0A0F3NE56"/>
<dbReference type="RefSeq" id="WP_045804607.1">
    <property type="nucleotide sequence ID" value="NZ_LANU01000001.1"/>
</dbReference>
<reference evidence="1 2" key="1">
    <citation type="submission" date="2015-02" db="EMBL/GenBank/DDBJ databases">
        <title>Genome Sequencing of Rickettsiales.</title>
        <authorList>
            <person name="Daugherty S.C."/>
            <person name="Su Q."/>
            <person name="Abolude K."/>
            <person name="Beier-Sexton M."/>
            <person name="Carlyon J.A."/>
            <person name="Carter R."/>
            <person name="Day N.P."/>
            <person name="Dumler S.J."/>
            <person name="Dyachenko V."/>
            <person name="Godinez A."/>
            <person name="Kurtti T.J."/>
            <person name="Lichay M."/>
            <person name="Mullins K.E."/>
            <person name="Ott S."/>
            <person name="Pappas-Brown V."/>
            <person name="Paris D.H."/>
            <person name="Patel P."/>
            <person name="Richards A.L."/>
            <person name="Sadzewicz L."/>
            <person name="Sears K."/>
            <person name="Seidman D."/>
            <person name="Sengamalay N."/>
            <person name="Stenos J."/>
            <person name="Tallon L.J."/>
            <person name="Vincent G."/>
            <person name="Fraser C.M."/>
            <person name="Munderloh U."/>
            <person name="Dunning-Hotopp J.C."/>
        </authorList>
    </citation>
    <scope>NUCLEOTIDE SEQUENCE [LARGE SCALE GENOMIC DNA]</scope>
    <source>
        <strain evidence="1 2">EmCRT</strain>
    </source>
</reference>
<dbReference type="Proteomes" id="UP000033546">
    <property type="component" value="Unassembled WGS sequence"/>
</dbReference>
<proteinExistence type="predicted"/>
<evidence type="ECO:0000313" key="1">
    <source>
        <dbReference type="EMBL" id="KJV66036.1"/>
    </source>
</evidence>
<dbReference type="PATRIC" id="fig|1359167.3.peg.217"/>
<name>A0A0F3NE56_9RICK</name>
<gene>
    <name evidence="1" type="ORF">EMUCRT_0226</name>
</gene>
<evidence type="ECO:0000313" key="2">
    <source>
        <dbReference type="Proteomes" id="UP000033546"/>
    </source>
</evidence>
<protein>
    <submittedName>
        <fullName evidence="1">Uncharacterized protein</fullName>
    </submittedName>
</protein>
<sequence>MAKKGVKVAKTASKNNPLQRKKGTAQKMYNGKAVKPVKYIDRELGKIFIAGQYDNGDLVQDNSGNTIEWANM</sequence>
<accession>A0A0F3NE56</accession>
<dbReference type="EMBL" id="LANU01000001">
    <property type="protein sequence ID" value="KJV66036.1"/>
    <property type="molecule type" value="Genomic_DNA"/>
</dbReference>